<reference evidence="3" key="1">
    <citation type="submission" date="2013-06" db="EMBL/GenBank/DDBJ databases">
        <authorList>
            <person name="Zhao Q."/>
        </authorList>
    </citation>
    <scope>NUCLEOTIDE SEQUENCE</scope>
    <source>
        <strain evidence="3">cv. W1943</strain>
    </source>
</reference>
<evidence type="ECO:0000313" key="3">
    <source>
        <dbReference type="Proteomes" id="UP000008022"/>
    </source>
</evidence>
<evidence type="ECO:0000256" key="1">
    <source>
        <dbReference type="SAM" id="MobiDB-lite"/>
    </source>
</evidence>
<dbReference type="EnsemblPlants" id="ORUFI03G04910.1">
    <property type="protein sequence ID" value="ORUFI03G04910.1"/>
    <property type="gene ID" value="ORUFI03G04910"/>
</dbReference>
<dbReference type="HOGENOM" id="CLU_1117209_0_0_1"/>
<evidence type="ECO:0000313" key="2">
    <source>
        <dbReference type="EnsemblPlants" id="ORUFI03G04910.1"/>
    </source>
</evidence>
<dbReference type="OMA" id="EHPRRSC"/>
<accession>A0A0E0NQ96</accession>
<proteinExistence type="predicted"/>
<dbReference type="Gramene" id="ORUFI03G04910.1">
    <property type="protein sequence ID" value="ORUFI03G04910.1"/>
    <property type="gene ID" value="ORUFI03G04910"/>
</dbReference>
<feature type="region of interest" description="Disordered" evidence="1">
    <location>
        <begin position="220"/>
        <end position="239"/>
    </location>
</feature>
<organism evidence="2 3">
    <name type="scientific">Oryza rufipogon</name>
    <name type="common">Brownbeard rice</name>
    <name type="synonym">Asian wild rice</name>
    <dbReference type="NCBI Taxonomy" id="4529"/>
    <lineage>
        <taxon>Eukaryota</taxon>
        <taxon>Viridiplantae</taxon>
        <taxon>Streptophyta</taxon>
        <taxon>Embryophyta</taxon>
        <taxon>Tracheophyta</taxon>
        <taxon>Spermatophyta</taxon>
        <taxon>Magnoliopsida</taxon>
        <taxon>Liliopsida</taxon>
        <taxon>Poales</taxon>
        <taxon>Poaceae</taxon>
        <taxon>BOP clade</taxon>
        <taxon>Oryzoideae</taxon>
        <taxon>Oryzeae</taxon>
        <taxon>Oryzinae</taxon>
        <taxon>Oryza</taxon>
    </lineage>
</organism>
<name>A0A0E0NQ96_ORYRU</name>
<reference evidence="2" key="2">
    <citation type="submission" date="2015-06" db="UniProtKB">
        <authorList>
            <consortium name="EnsemblPlants"/>
        </authorList>
    </citation>
    <scope>IDENTIFICATION</scope>
</reference>
<dbReference type="AlphaFoldDB" id="A0A0E0NQ96"/>
<sequence>MRLTSAARTRLPATSSSVEDAATGELRHGAGRMDGGGSCVVTETAPATSSGVGRGRRRILRGDGGGTGDELRRGGRSHRLRRGRWTWSPVSRSRRRTRSPATSSDVDHGRGRMRLPATRFGFSYLPFLPGNTIADGKPWLVCSYNHAVDGFTAVAVSKKPSSDAASRTASLACIAGLSRKEDVNLADPAMATTRCAQRREHPRRSCCGCAGVAVTATRRLRGGGQRGRRTRGTTSPPFSLQANPFVSRCSGG</sequence>
<feature type="compositionally biased region" description="Basic residues" evidence="1">
    <location>
        <begin position="220"/>
        <end position="231"/>
    </location>
</feature>
<feature type="region of interest" description="Disordered" evidence="1">
    <location>
        <begin position="1"/>
        <end position="112"/>
    </location>
</feature>
<feature type="compositionally biased region" description="Basic residues" evidence="1">
    <location>
        <begin position="74"/>
        <end position="84"/>
    </location>
</feature>
<protein>
    <submittedName>
        <fullName evidence="2">Uncharacterized protein</fullName>
    </submittedName>
</protein>
<keyword evidence="3" id="KW-1185">Reference proteome</keyword>
<dbReference type="Proteomes" id="UP000008022">
    <property type="component" value="Unassembled WGS sequence"/>
</dbReference>